<dbReference type="Proteomes" id="UP000447434">
    <property type="component" value="Chromosome 8"/>
</dbReference>
<dbReference type="PANTHER" id="PTHR34194:SF2">
    <property type="entry name" value="F14J8.16 PROTEIN"/>
    <property type="match status" value="1"/>
</dbReference>
<protein>
    <submittedName>
        <fullName evidence="2">Uncharacterized protein</fullName>
    </submittedName>
</protein>
<gene>
    <name evidence="2" type="ORF">Lalb_Chr08g0237871</name>
</gene>
<dbReference type="EMBL" id="WOCE01000008">
    <property type="protein sequence ID" value="KAE9608644.1"/>
    <property type="molecule type" value="Genomic_DNA"/>
</dbReference>
<feature type="compositionally biased region" description="Basic residues" evidence="1">
    <location>
        <begin position="1"/>
        <end position="10"/>
    </location>
</feature>
<dbReference type="OrthoDB" id="298344at2759"/>
<evidence type="ECO:0000313" key="3">
    <source>
        <dbReference type="Proteomes" id="UP000447434"/>
    </source>
</evidence>
<evidence type="ECO:0000256" key="1">
    <source>
        <dbReference type="SAM" id="MobiDB-lite"/>
    </source>
</evidence>
<keyword evidence="3" id="KW-1185">Reference proteome</keyword>
<dbReference type="AlphaFoldDB" id="A0A6A4Q5B7"/>
<feature type="compositionally biased region" description="Polar residues" evidence="1">
    <location>
        <begin position="11"/>
        <end position="37"/>
    </location>
</feature>
<dbReference type="PANTHER" id="PTHR34194">
    <property type="entry name" value="F14J8.16 PROTEIN"/>
    <property type="match status" value="1"/>
</dbReference>
<comment type="caution">
    <text evidence="2">The sequence shown here is derived from an EMBL/GenBank/DDBJ whole genome shotgun (WGS) entry which is preliminary data.</text>
</comment>
<evidence type="ECO:0000313" key="2">
    <source>
        <dbReference type="EMBL" id="KAE9608644.1"/>
    </source>
</evidence>
<accession>A0A6A4Q5B7</accession>
<organism evidence="2 3">
    <name type="scientific">Lupinus albus</name>
    <name type="common">White lupine</name>
    <name type="synonym">Lupinus termis</name>
    <dbReference type="NCBI Taxonomy" id="3870"/>
    <lineage>
        <taxon>Eukaryota</taxon>
        <taxon>Viridiplantae</taxon>
        <taxon>Streptophyta</taxon>
        <taxon>Embryophyta</taxon>
        <taxon>Tracheophyta</taxon>
        <taxon>Spermatophyta</taxon>
        <taxon>Magnoliopsida</taxon>
        <taxon>eudicotyledons</taxon>
        <taxon>Gunneridae</taxon>
        <taxon>Pentapetalae</taxon>
        <taxon>rosids</taxon>
        <taxon>fabids</taxon>
        <taxon>Fabales</taxon>
        <taxon>Fabaceae</taxon>
        <taxon>Papilionoideae</taxon>
        <taxon>50 kb inversion clade</taxon>
        <taxon>genistoids sensu lato</taxon>
        <taxon>core genistoids</taxon>
        <taxon>Genisteae</taxon>
        <taxon>Lupinus</taxon>
    </lineage>
</organism>
<reference evidence="3" key="1">
    <citation type="journal article" date="2020" name="Nat. Commun.">
        <title>Genome sequence of the cluster root forming white lupin.</title>
        <authorList>
            <person name="Hufnagel B."/>
            <person name="Marques A."/>
            <person name="Soriano A."/>
            <person name="Marques L."/>
            <person name="Divol F."/>
            <person name="Doumas P."/>
            <person name="Sallet E."/>
            <person name="Mancinotti D."/>
            <person name="Carrere S."/>
            <person name="Marande W."/>
            <person name="Arribat S."/>
            <person name="Keller J."/>
            <person name="Huneau C."/>
            <person name="Blein T."/>
            <person name="Aime D."/>
            <person name="Laguerre M."/>
            <person name="Taylor J."/>
            <person name="Schubert V."/>
            <person name="Nelson M."/>
            <person name="Geu-Flores F."/>
            <person name="Crespi M."/>
            <person name="Gallardo-Guerrero K."/>
            <person name="Delaux P.-M."/>
            <person name="Salse J."/>
            <person name="Berges H."/>
            <person name="Guyot R."/>
            <person name="Gouzy J."/>
            <person name="Peret B."/>
        </authorList>
    </citation>
    <scope>NUCLEOTIDE SEQUENCE [LARGE SCALE GENOMIC DNA]</scope>
    <source>
        <strain evidence="3">cv. Amiga</strain>
    </source>
</reference>
<name>A0A6A4Q5B7_LUPAL</name>
<feature type="region of interest" description="Disordered" evidence="1">
    <location>
        <begin position="1"/>
        <end position="100"/>
    </location>
</feature>
<sequence>MVKCRGRKQKGQQLSADTNATVSNSSNQIGSEAQNCDLNYKGKCRGRKPKAGSELRDNSNHVVSQAHKHEHADRRVSKRVKKNVVPSAKGQKIGEGAKMESDDDDLHIGRLVHCPVLNVRFLCEDNDEANARKRTKYREKLIEELKKPYCQEEYERLFKDITVRKLAQGQRVLRRHTKSYNEDHVSKSYLDCHIDLKRKINRASDDYPKVLNLMRGFFYWLVNISHEGVFRPWRVQPYLDMLLQQ</sequence>
<proteinExistence type="predicted"/>